<keyword evidence="3" id="KW-1185">Reference proteome</keyword>
<proteinExistence type="predicted"/>
<evidence type="ECO:0000313" key="2">
    <source>
        <dbReference type="EMBL" id="ROT68281.1"/>
    </source>
</evidence>
<organism evidence="2 3">
    <name type="scientific">Penaeus vannamei</name>
    <name type="common">Whiteleg shrimp</name>
    <name type="synonym">Litopenaeus vannamei</name>
    <dbReference type="NCBI Taxonomy" id="6689"/>
    <lineage>
        <taxon>Eukaryota</taxon>
        <taxon>Metazoa</taxon>
        <taxon>Ecdysozoa</taxon>
        <taxon>Arthropoda</taxon>
        <taxon>Crustacea</taxon>
        <taxon>Multicrustacea</taxon>
        <taxon>Malacostraca</taxon>
        <taxon>Eumalacostraca</taxon>
        <taxon>Eucarida</taxon>
        <taxon>Decapoda</taxon>
        <taxon>Dendrobranchiata</taxon>
        <taxon>Penaeoidea</taxon>
        <taxon>Penaeidae</taxon>
        <taxon>Penaeus</taxon>
    </lineage>
</organism>
<gene>
    <name evidence="2" type="ORF">C7M84_013583</name>
</gene>
<reference evidence="2 3" key="1">
    <citation type="submission" date="2018-04" db="EMBL/GenBank/DDBJ databases">
        <authorList>
            <person name="Zhang X."/>
            <person name="Yuan J."/>
            <person name="Li F."/>
            <person name="Xiang J."/>
        </authorList>
    </citation>
    <scope>NUCLEOTIDE SEQUENCE [LARGE SCALE GENOMIC DNA]</scope>
    <source>
        <tissue evidence="2">Muscle</tissue>
    </source>
</reference>
<evidence type="ECO:0000256" key="1">
    <source>
        <dbReference type="SAM" id="MobiDB-lite"/>
    </source>
</evidence>
<evidence type="ECO:0000313" key="3">
    <source>
        <dbReference type="Proteomes" id="UP000283509"/>
    </source>
</evidence>
<dbReference type="EMBL" id="QCYY01002696">
    <property type="protein sequence ID" value="ROT68281.1"/>
    <property type="molecule type" value="Genomic_DNA"/>
</dbReference>
<feature type="region of interest" description="Disordered" evidence="1">
    <location>
        <begin position="88"/>
        <end position="127"/>
    </location>
</feature>
<accession>A0A3R7PJ78</accession>
<dbReference type="Proteomes" id="UP000283509">
    <property type="component" value="Unassembled WGS sequence"/>
</dbReference>
<protein>
    <submittedName>
        <fullName evidence="2">Uncharacterized protein</fullName>
    </submittedName>
</protein>
<name>A0A3R7PJ78_PENVA</name>
<dbReference type="AlphaFoldDB" id="A0A3R7PJ78"/>
<reference evidence="2 3" key="2">
    <citation type="submission" date="2019-01" db="EMBL/GenBank/DDBJ databases">
        <title>The decoding of complex shrimp genome reveals the adaptation for benthos swimmer, frequently molting mechanism and breeding impact on genome.</title>
        <authorList>
            <person name="Sun Y."/>
            <person name="Gao Y."/>
            <person name="Yu Y."/>
        </authorList>
    </citation>
    <scope>NUCLEOTIDE SEQUENCE [LARGE SCALE GENOMIC DNA]</scope>
    <source>
        <tissue evidence="2">Muscle</tissue>
    </source>
</reference>
<sequence length="127" mass="13816">MAEALVSEHVFEVDFANKTVLSPAEELILAAQRAGYNLTLERLDEAALSTDEEVQDLMPAPVAEAFIGQRRKDNIDLIREQMIGMIFTGKPQPLPSPPPLVLHAHRDPDLAAHSGTSARIPKDLPAG</sequence>
<comment type="caution">
    <text evidence="2">The sequence shown here is derived from an EMBL/GenBank/DDBJ whole genome shotgun (WGS) entry which is preliminary data.</text>
</comment>